<evidence type="ECO:0000256" key="2">
    <source>
        <dbReference type="ARBA" id="ARBA00022679"/>
    </source>
</evidence>
<dbReference type="InterPro" id="IPR043502">
    <property type="entry name" value="DNA/RNA_pol_sf"/>
</dbReference>
<dbReference type="GO" id="GO:0004519">
    <property type="term" value="F:endonuclease activity"/>
    <property type="evidence" value="ECO:0007669"/>
    <property type="project" value="UniProtKB-KW"/>
</dbReference>
<keyword evidence="6" id="KW-0378">Hydrolase</keyword>
<reference evidence="14" key="1">
    <citation type="submission" date="2020-12" db="UniProtKB">
        <authorList>
            <consortium name="WormBaseParasite"/>
        </authorList>
    </citation>
    <scope>IDENTIFICATION</scope>
    <source>
        <strain evidence="14">MHco3</strain>
    </source>
</reference>
<evidence type="ECO:0000256" key="3">
    <source>
        <dbReference type="ARBA" id="ARBA00022695"/>
    </source>
</evidence>
<feature type="domain" description="Peptidase A2" evidence="10">
    <location>
        <begin position="333"/>
        <end position="371"/>
    </location>
</feature>
<dbReference type="SUPFAM" id="SSF53098">
    <property type="entry name" value="Ribonuclease H-like"/>
    <property type="match status" value="1"/>
</dbReference>
<name>A0A7I4YY24_HAECO</name>
<dbReference type="Pfam" id="PF00665">
    <property type="entry name" value="rve"/>
    <property type="match status" value="1"/>
</dbReference>
<dbReference type="GO" id="GO:0006508">
    <property type="term" value="P:proteolysis"/>
    <property type="evidence" value="ECO:0007669"/>
    <property type="project" value="InterPro"/>
</dbReference>
<dbReference type="PROSITE" id="PS50878">
    <property type="entry name" value="RT_POL"/>
    <property type="match status" value="1"/>
</dbReference>
<evidence type="ECO:0000256" key="9">
    <source>
        <dbReference type="SAM" id="MobiDB-lite"/>
    </source>
</evidence>
<evidence type="ECO:0000256" key="4">
    <source>
        <dbReference type="ARBA" id="ARBA00022722"/>
    </source>
</evidence>
<keyword evidence="2" id="KW-0808">Transferase</keyword>
<dbReference type="PANTHER" id="PTHR37984:SF5">
    <property type="entry name" value="PROTEIN NYNRIN-LIKE"/>
    <property type="match status" value="1"/>
</dbReference>
<dbReference type="Gene3D" id="3.30.420.10">
    <property type="entry name" value="Ribonuclease H-like superfamily/Ribonuclease H"/>
    <property type="match status" value="1"/>
</dbReference>
<dbReference type="Gene3D" id="3.10.10.10">
    <property type="entry name" value="HIV Type 1 Reverse Transcriptase, subunit A, domain 1"/>
    <property type="match status" value="1"/>
</dbReference>
<dbReference type="CDD" id="cd09274">
    <property type="entry name" value="RNase_HI_RT_Ty3"/>
    <property type="match status" value="1"/>
</dbReference>
<dbReference type="InterPro" id="IPR055510">
    <property type="entry name" value="DUF7083"/>
</dbReference>
<evidence type="ECO:0000256" key="7">
    <source>
        <dbReference type="ARBA" id="ARBA00022918"/>
    </source>
</evidence>
<evidence type="ECO:0000313" key="13">
    <source>
        <dbReference type="Proteomes" id="UP000025227"/>
    </source>
</evidence>
<organism evidence="13 14">
    <name type="scientific">Haemonchus contortus</name>
    <name type="common">Barber pole worm</name>
    <dbReference type="NCBI Taxonomy" id="6289"/>
    <lineage>
        <taxon>Eukaryota</taxon>
        <taxon>Metazoa</taxon>
        <taxon>Ecdysozoa</taxon>
        <taxon>Nematoda</taxon>
        <taxon>Chromadorea</taxon>
        <taxon>Rhabditida</taxon>
        <taxon>Rhabditina</taxon>
        <taxon>Rhabditomorpha</taxon>
        <taxon>Strongyloidea</taxon>
        <taxon>Trichostrongylidae</taxon>
        <taxon>Haemonchus</taxon>
    </lineage>
</organism>
<dbReference type="OMA" id="WANINDD"/>
<dbReference type="OrthoDB" id="5870688at2759"/>
<dbReference type="EC" id="2.7.7.49" evidence="1"/>
<dbReference type="SUPFAM" id="SSF50630">
    <property type="entry name" value="Acid proteases"/>
    <property type="match status" value="1"/>
</dbReference>
<feature type="compositionally biased region" description="Basic and acidic residues" evidence="9">
    <location>
        <begin position="1378"/>
        <end position="1388"/>
    </location>
</feature>
<keyword evidence="5" id="KW-0255">Endonuclease</keyword>
<evidence type="ECO:0000313" key="14">
    <source>
        <dbReference type="WBParaSite" id="HCON_00160110-00001"/>
    </source>
</evidence>
<dbReference type="Pfam" id="PF00078">
    <property type="entry name" value="RVT_1"/>
    <property type="match status" value="1"/>
</dbReference>
<evidence type="ECO:0000256" key="8">
    <source>
        <dbReference type="SAM" id="Coils"/>
    </source>
</evidence>
<dbReference type="SUPFAM" id="SSF56672">
    <property type="entry name" value="DNA/RNA polymerases"/>
    <property type="match status" value="1"/>
</dbReference>
<dbReference type="FunFam" id="3.30.420.10:FF:000131">
    <property type="entry name" value="Protein CBG26278"/>
    <property type="match status" value="1"/>
</dbReference>
<dbReference type="PROSITE" id="PS50175">
    <property type="entry name" value="ASP_PROT_RETROV"/>
    <property type="match status" value="1"/>
</dbReference>
<proteinExistence type="predicted"/>
<feature type="coiled-coil region" evidence="8">
    <location>
        <begin position="1"/>
        <end position="28"/>
    </location>
</feature>
<dbReference type="CDD" id="cd01647">
    <property type="entry name" value="RT_LTR"/>
    <property type="match status" value="1"/>
</dbReference>
<dbReference type="InterPro" id="IPR012337">
    <property type="entry name" value="RNaseH-like_sf"/>
</dbReference>
<dbReference type="Gene3D" id="3.30.70.270">
    <property type="match status" value="2"/>
</dbReference>
<dbReference type="InterPro" id="IPR001584">
    <property type="entry name" value="Integrase_cat-core"/>
</dbReference>
<keyword evidence="8" id="KW-0175">Coiled coil</keyword>
<dbReference type="GO" id="GO:0004190">
    <property type="term" value="F:aspartic-type endopeptidase activity"/>
    <property type="evidence" value="ECO:0007669"/>
    <property type="project" value="InterPro"/>
</dbReference>
<dbReference type="Pfam" id="PF17917">
    <property type="entry name" value="RT_RNaseH"/>
    <property type="match status" value="1"/>
</dbReference>
<dbReference type="FunFam" id="3.30.70.270:FF:000020">
    <property type="entry name" value="Transposon Tf2-6 polyprotein-like Protein"/>
    <property type="match status" value="1"/>
</dbReference>
<feature type="domain" description="Reverse transcriptase" evidence="11">
    <location>
        <begin position="504"/>
        <end position="682"/>
    </location>
</feature>
<dbReference type="Pfam" id="PF17921">
    <property type="entry name" value="Integrase_H2C2"/>
    <property type="match status" value="1"/>
</dbReference>
<dbReference type="InterPro" id="IPR041588">
    <property type="entry name" value="Integrase_H2C2"/>
</dbReference>
<dbReference type="PANTHER" id="PTHR37984">
    <property type="entry name" value="PROTEIN CBG26694"/>
    <property type="match status" value="1"/>
</dbReference>
<feature type="region of interest" description="Disordered" evidence="9">
    <location>
        <begin position="276"/>
        <end position="306"/>
    </location>
</feature>
<keyword evidence="7" id="KW-0695">RNA-directed DNA polymerase</keyword>
<dbReference type="Pfam" id="PF13650">
    <property type="entry name" value="Asp_protease_2"/>
    <property type="match status" value="1"/>
</dbReference>
<keyword evidence="13" id="KW-1185">Reference proteome</keyword>
<dbReference type="InterPro" id="IPR050951">
    <property type="entry name" value="Retrovirus_Pol_polyprotein"/>
</dbReference>
<dbReference type="Proteomes" id="UP000025227">
    <property type="component" value="Unplaced"/>
</dbReference>
<dbReference type="Gene3D" id="2.40.70.10">
    <property type="entry name" value="Acid Proteases"/>
    <property type="match status" value="1"/>
</dbReference>
<evidence type="ECO:0000256" key="6">
    <source>
        <dbReference type="ARBA" id="ARBA00022801"/>
    </source>
</evidence>
<dbReference type="GO" id="GO:0003676">
    <property type="term" value="F:nucleic acid binding"/>
    <property type="evidence" value="ECO:0007669"/>
    <property type="project" value="InterPro"/>
</dbReference>
<keyword evidence="4" id="KW-0540">Nuclease</keyword>
<dbReference type="InterPro" id="IPR021109">
    <property type="entry name" value="Peptidase_aspartic_dom_sf"/>
</dbReference>
<dbReference type="PROSITE" id="PS50994">
    <property type="entry name" value="INTEGRASE"/>
    <property type="match status" value="1"/>
</dbReference>
<dbReference type="InterPro" id="IPR036397">
    <property type="entry name" value="RNaseH_sf"/>
</dbReference>
<evidence type="ECO:0000256" key="5">
    <source>
        <dbReference type="ARBA" id="ARBA00022759"/>
    </source>
</evidence>
<feature type="domain" description="Integrase catalytic" evidence="12">
    <location>
        <begin position="1058"/>
        <end position="1211"/>
    </location>
</feature>
<evidence type="ECO:0000259" key="11">
    <source>
        <dbReference type="PROSITE" id="PS50878"/>
    </source>
</evidence>
<dbReference type="Gene3D" id="1.10.340.70">
    <property type="match status" value="1"/>
</dbReference>
<evidence type="ECO:0000259" key="10">
    <source>
        <dbReference type="PROSITE" id="PS50175"/>
    </source>
</evidence>
<dbReference type="FunFam" id="1.10.340.70:FF:000003">
    <property type="entry name" value="Protein CBG25708"/>
    <property type="match status" value="1"/>
</dbReference>
<evidence type="ECO:0000256" key="1">
    <source>
        <dbReference type="ARBA" id="ARBA00012493"/>
    </source>
</evidence>
<dbReference type="InterPro" id="IPR041373">
    <property type="entry name" value="RT_RNaseH"/>
</dbReference>
<dbReference type="InterPro" id="IPR000477">
    <property type="entry name" value="RT_dom"/>
</dbReference>
<dbReference type="WBParaSite" id="HCON_00160110-00001">
    <property type="protein sequence ID" value="HCON_00160110-00001"/>
    <property type="gene ID" value="HCON_00160110"/>
</dbReference>
<sequence>MDKLTEILALMQDQMERQESMLMLMQKQQKDTSESFLRALEMMEARMNGANPAAVKYSIFDSLCRRIDKFNFDAENGRTFDIWFKRFKDVFDNDCTELSEQEKTRLLVSRLDEDCHQLFCGSIAPRSPSELSWDEAVATMDRLFGSAKTLFRRRFECFKIMYDHQDFNSYETLVRTRCSDAKFDYISFDGLQCLVYVAGFQGAEFADYRTRLLRKLDQGDNITIKDLTAECQLIKSYKEDARMLENTANPNIAINYVGRKRKRRNFNLKQKPRSRKEFNALRNRRSGKQESLPPSRPQTRRNSARSCQIKSIEDALRKDAQPHLEVEVNGRPLKLLLDTGAMITLISESSWKKLGRPQLQKFNTIVNTANGTRIPTKGYILANFVLRSSDGRQHRGQGCCYVTEKLDIFGWEWIQKIPELVEPLQKYISGVTIVADPAASCREEIVAKLKINYADVFRSGLGRCTKTKATLQLKPDAHPIFKKKRPVPFAYVAALDEEIDRLLAEQVLSPVDYSAWAAPIVVVKKSNGTLRLCADFSTGLNDALMLHQHPLPTPDDVFTKLNGGTTFTQIDFADAYLQVEVDDEAKELLTINTHRGLLRYNRLSFGVKSAPGIFQQIIDSMICGLEGCAAYLDDVIVTGRNIEEHVANLEALFKRISDYGFRVRVDKCNFLMPQLRYLGNIIDSTGRRPDPAKIEVIRKMPNPTDIGQVRSFLGMLNYYGHFISEMRQLRAPLDDLLGKNAPFKWSAECQDAFQRAKDVLASDLLLTHYDPSKEIVIAADASEYGLGAVISHRLSDGTEKAIHHASRSLTAAERNYGQVEKEALAITFALRKFHRYIYGRHFKLLTDHKPLLTIFGSKKGVPVYTANRLQRWALIVKNYDFTIEYRHTTNFGQADALSRLIAEQSTKEEDVVFAAIEKDASTIFVNAVSSLPVDARKIAEETSKDPNLKEVLHFVRSGEWPKKSDVAKRFNSLKESLSTQNGCLLIGDRIVIPDTLRKAVLSELHDGHPGMTRMKMLARNYVYWANINDDIETFVRTCRRCQETAKNPVKTTLHSWPIEDKPWNRIHADFAGPINGKMYFVIVDAYSKWPEIVEMSSVTTSCTIRELRRLFAQFGNPQTLVTDNGTQFTSAEFDDFCTKNGIRHIKSPPFHPQSNGQAERFVDTFKRNFKKMKESSSPTEALQNFLQTYRRTPCPSAPGGQSPAELFLGRQIRTKLNLLKPCAFTNSNKRDQKMEAQYNRHHGAKDKQFNIGDFVWAKDYRSGWPKQTPGQVLQRHGDRLYDIAVNGEIWKRHANQLRLRVNSDEHTPVPTTELAELQLLPMSAPANVTGERKTKQSTIAGGPQLTPAMDSITRTTPFETQEIDGQRPTRSRRAPKRLMVDPKKKTYA</sequence>
<dbReference type="InterPro" id="IPR043128">
    <property type="entry name" value="Rev_trsase/Diguanyl_cyclase"/>
</dbReference>
<dbReference type="GO" id="GO:0042575">
    <property type="term" value="C:DNA polymerase complex"/>
    <property type="evidence" value="ECO:0007669"/>
    <property type="project" value="UniProtKB-ARBA"/>
</dbReference>
<dbReference type="FunFam" id="3.10.20.370:FF:000001">
    <property type="entry name" value="Retrovirus-related Pol polyprotein from transposon 17.6-like protein"/>
    <property type="match status" value="1"/>
</dbReference>
<dbReference type="Pfam" id="PF23309">
    <property type="entry name" value="DUF7083"/>
    <property type="match status" value="1"/>
</dbReference>
<accession>A0A7I4YY24</accession>
<evidence type="ECO:0000259" key="12">
    <source>
        <dbReference type="PROSITE" id="PS50994"/>
    </source>
</evidence>
<dbReference type="InterPro" id="IPR001995">
    <property type="entry name" value="Peptidase_A2_cat"/>
</dbReference>
<dbReference type="GO" id="GO:0015074">
    <property type="term" value="P:DNA integration"/>
    <property type="evidence" value="ECO:0007669"/>
    <property type="project" value="InterPro"/>
</dbReference>
<protein>
    <recommendedName>
        <fullName evidence="1">RNA-directed DNA polymerase</fullName>
        <ecNumber evidence="1">2.7.7.49</ecNumber>
    </recommendedName>
</protein>
<keyword evidence="3" id="KW-0548">Nucleotidyltransferase</keyword>
<dbReference type="GO" id="GO:0003964">
    <property type="term" value="F:RNA-directed DNA polymerase activity"/>
    <property type="evidence" value="ECO:0007669"/>
    <property type="project" value="UniProtKB-KW"/>
</dbReference>
<feature type="region of interest" description="Disordered" evidence="9">
    <location>
        <begin position="1327"/>
        <end position="1388"/>
    </location>
</feature>